<evidence type="ECO:0000259" key="3">
    <source>
        <dbReference type="Pfam" id="PF16135"/>
    </source>
</evidence>
<accession>W1PJD7</accession>
<dbReference type="Pfam" id="PF16135">
    <property type="entry name" value="TDBD"/>
    <property type="match status" value="1"/>
</dbReference>
<dbReference type="GO" id="GO:0005634">
    <property type="term" value="C:nucleus"/>
    <property type="evidence" value="ECO:0000318"/>
    <property type="project" value="GO_Central"/>
</dbReference>
<evidence type="ECO:0000313" key="4">
    <source>
        <dbReference type="EMBL" id="ERN07766.1"/>
    </source>
</evidence>
<dbReference type="EMBL" id="KI393609">
    <property type="protein sequence ID" value="ERN07766.1"/>
    <property type="molecule type" value="Genomic_DNA"/>
</dbReference>
<dbReference type="PANTHER" id="PTHR47025:SF2">
    <property type="entry name" value="AUTOIMMUNE REGULATOR"/>
    <property type="match status" value="1"/>
</dbReference>
<comment type="subcellular location">
    <subcellularLocation>
        <location evidence="1">Nucleus</location>
    </subcellularLocation>
</comment>
<keyword evidence="2" id="KW-0539">Nucleus</keyword>
<dbReference type="HOGENOM" id="CLU_503779_0_0_1"/>
<sequence length="541" mass="58888">MTDDGETMNETLWTMQGHQTNNEFHDSKPDHLFSKKRTWTIENDIAESSISIGNELLWGFRNDTYRIGTKASSRHKLEAGVAKDLSQNECYDSLLALSPKGPSCAIANSLFTMEDSEDTANSEFPGTENIDTHGLSVYEESDTKLYLSKNSDGGLPLCNGSSDFEESNTMVHLLRNSNTDDPHSMTNKDVSCLEQHEIDPYHSCLHMKQDSNDMGAFPGQLPAVVKTEDTGTGYYDSENGLSALSGLGKRNLDSYSFSELLNADLVVTYEELDACLLDRFPYNCNSSIDRSLGQEAGALDGELDDQELQLFPSLVMPPIFDLPFQESSLQSNLVKNIGVHTSVNTQMCSVVSDIMDDKAIQPLGFPNKILDLIISKKIASINFPSTISELLSTGLLDGFPVKYIKGKKNVNMLCGKVAGDGILCSCTSCNGCKVVSAGEFELHAGCSSRNPAANIFLEGGNTLSDVHQAVKSTPVNLLSEVLQWVNNSNGNLSTLLGSEELFSPPIQRVSEACGNCDTVEQSQAADQYHLDLCPPSGANMM</sequence>
<gene>
    <name evidence="4" type="ORF">AMTR_s00012p00100580</name>
</gene>
<dbReference type="GO" id="GO:0042393">
    <property type="term" value="F:histone binding"/>
    <property type="evidence" value="ECO:0000318"/>
    <property type="project" value="GO_Central"/>
</dbReference>
<protein>
    <recommendedName>
        <fullName evidence="3">Tify domain-containing protein</fullName>
    </recommendedName>
</protein>
<proteinExistence type="predicted"/>
<reference evidence="5" key="1">
    <citation type="journal article" date="2013" name="Science">
        <title>The Amborella genome and the evolution of flowering plants.</title>
        <authorList>
            <consortium name="Amborella Genome Project"/>
        </authorList>
    </citation>
    <scope>NUCLEOTIDE SEQUENCE [LARGE SCALE GENOMIC DNA]</scope>
</reference>
<evidence type="ECO:0000256" key="2">
    <source>
        <dbReference type="ARBA" id="ARBA00023242"/>
    </source>
</evidence>
<dbReference type="Gramene" id="ERN07766">
    <property type="protein sequence ID" value="ERN07766"/>
    <property type="gene ID" value="AMTR_s00012p00100580"/>
</dbReference>
<dbReference type="eggNOG" id="ENOG502QTHK">
    <property type="taxonomic scope" value="Eukaryota"/>
</dbReference>
<dbReference type="GO" id="GO:0000977">
    <property type="term" value="F:RNA polymerase II transcription regulatory region sequence-specific DNA binding"/>
    <property type="evidence" value="ECO:0000318"/>
    <property type="project" value="GO_Central"/>
</dbReference>
<name>W1PJD7_AMBTC</name>
<dbReference type="Proteomes" id="UP000017836">
    <property type="component" value="Unassembled WGS sequence"/>
</dbReference>
<feature type="domain" description="Tify" evidence="3">
    <location>
        <begin position="415"/>
        <end position="469"/>
    </location>
</feature>
<keyword evidence="5" id="KW-1185">Reference proteome</keyword>
<organism evidence="4 5">
    <name type="scientific">Amborella trichopoda</name>
    <dbReference type="NCBI Taxonomy" id="13333"/>
    <lineage>
        <taxon>Eukaryota</taxon>
        <taxon>Viridiplantae</taxon>
        <taxon>Streptophyta</taxon>
        <taxon>Embryophyta</taxon>
        <taxon>Tracheophyta</taxon>
        <taxon>Spermatophyta</taxon>
        <taxon>Magnoliopsida</taxon>
        <taxon>Amborellales</taxon>
        <taxon>Amborellaceae</taxon>
        <taxon>Amborella</taxon>
    </lineage>
</organism>
<dbReference type="PANTHER" id="PTHR47025">
    <property type="entry name" value="AUTOIMMUNE REGULATOR"/>
    <property type="match status" value="1"/>
</dbReference>
<evidence type="ECO:0000313" key="5">
    <source>
        <dbReference type="Proteomes" id="UP000017836"/>
    </source>
</evidence>
<dbReference type="GO" id="GO:0003682">
    <property type="term" value="F:chromatin binding"/>
    <property type="evidence" value="ECO:0000318"/>
    <property type="project" value="GO_Central"/>
</dbReference>
<dbReference type="AlphaFoldDB" id="W1PJD7"/>
<dbReference type="InterPro" id="IPR032308">
    <property type="entry name" value="TDBD"/>
</dbReference>
<evidence type="ECO:0000256" key="1">
    <source>
        <dbReference type="ARBA" id="ARBA00004123"/>
    </source>
</evidence>
<dbReference type="STRING" id="13333.W1PJD7"/>
<dbReference type="GO" id="GO:0045944">
    <property type="term" value="P:positive regulation of transcription by RNA polymerase II"/>
    <property type="evidence" value="ECO:0000318"/>
    <property type="project" value="GO_Central"/>
</dbReference>